<sequence length="43" mass="4897">MHVFDLSDVKPHEFVRYGLACLEMLAGLGDSCAKETREKLRVM</sequence>
<evidence type="ECO:0000313" key="2">
    <source>
        <dbReference type="Proteomes" id="UP000265520"/>
    </source>
</evidence>
<organism evidence="1 2">
    <name type="scientific">Trifolium medium</name>
    <dbReference type="NCBI Taxonomy" id="97028"/>
    <lineage>
        <taxon>Eukaryota</taxon>
        <taxon>Viridiplantae</taxon>
        <taxon>Streptophyta</taxon>
        <taxon>Embryophyta</taxon>
        <taxon>Tracheophyta</taxon>
        <taxon>Spermatophyta</taxon>
        <taxon>Magnoliopsida</taxon>
        <taxon>eudicotyledons</taxon>
        <taxon>Gunneridae</taxon>
        <taxon>Pentapetalae</taxon>
        <taxon>rosids</taxon>
        <taxon>fabids</taxon>
        <taxon>Fabales</taxon>
        <taxon>Fabaceae</taxon>
        <taxon>Papilionoideae</taxon>
        <taxon>50 kb inversion clade</taxon>
        <taxon>NPAAA clade</taxon>
        <taxon>Hologalegina</taxon>
        <taxon>IRL clade</taxon>
        <taxon>Trifolieae</taxon>
        <taxon>Trifolium</taxon>
    </lineage>
</organism>
<dbReference type="EMBL" id="LXQA010241354">
    <property type="protein sequence ID" value="MCI37151.1"/>
    <property type="molecule type" value="Genomic_DNA"/>
</dbReference>
<dbReference type="GO" id="GO:0016301">
    <property type="term" value="F:kinase activity"/>
    <property type="evidence" value="ECO:0007669"/>
    <property type="project" value="UniProtKB-KW"/>
</dbReference>
<name>A0A392RKK4_9FABA</name>
<proteinExistence type="predicted"/>
<dbReference type="Proteomes" id="UP000265520">
    <property type="component" value="Unassembled WGS sequence"/>
</dbReference>
<keyword evidence="2" id="KW-1185">Reference proteome</keyword>
<keyword evidence="1" id="KW-0808">Transferase</keyword>
<accession>A0A392RKK4</accession>
<evidence type="ECO:0000313" key="1">
    <source>
        <dbReference type="EMBL" id="MCI37151.1"/>
    </source>
</evidence>
<feature type="non-terminal residue" evidence="1">
    <location>
        <position position="43"/>
    </location>
</feature>
<comment type="caution">
    <text evidence="1">The sequence shown here is derived from an EMBL/GenBank/DDBJ whole genome shotgun (WGS) entry which is preliminary data.</text>
</comment>
<dbReference type="AlphaFoldDB" id="A0A392RKK4"/>
<reference evidence="1 2" key="1">
    <citation type="journal article" date="2018" name="Front. Plant Sci.">
        <title>Red Clover (Trifolium pratense) and Zigzag Clover (T. medium) - A Picture of Genomic Similarities and Differences.</title>
        <authorList>
            <person name="Dluhosova J."/>
            <person name="Istvanek J."/>
            <person name="Nedelnik J."/>
            <person name="Repkova J."/>
        </authorList>
    </citation>
    <scope>NUCLEOTIDE SEQUENCE [LARGE SCALE GENOMIC DNA]</scope>
    <source>
        <strain evidence="2">cv. 10/8</strain>
        <tissue evidence="1">Leaf</tissue>
    </source>
</reference>
<protein>
    <submittedName>
        <fullName evidence="1">Diacylglycerol kinase 7-like</fullName>
    </submittedName>
</protein>
<keyword evidence="1" id="KW-0418">Kinase</keyword>